<feature type="region of interest" description="Disordered" evidence="1">
    <location>
        <begin position="1"/>
        <end position="46"/>
    </location>
</feature>
<comment type="caution">
    <text evidence="2">The sequence shown here is derived from an EMBL/GenBank/DDBJ whole genome shotgun (WGS) entry which is preliminary data.</text>
</comment>
<dbReference type="AlphaFoldDB" id="A0A448XEP9"/>
<proteinExistence type="predicted"/>
<evidence type="ECO:0000313" key="2">
    <source>
        <dbReference type="EMBL" id="VEL34829.1"/>
    </source>
</evidence>
<reference evidence="2" key="1">
    <citation type="submission" date="2018-11" db="EMBL/GenBank/DDBJ databases">
        <authorList>
            <consortium name="Pathogen Informatics"/>
        </authorList>
    </citation>
    <scope>NUCLEOTIDE SEQUENCE</scope>
</reference>
<dbReference type="Proteomes" id="UP000784294">
    <property type="component" value="Unassembled WGS sequence"/>
</dbReference>
<sequence length="105" mass="11263">MLSERKGPLSHGNTMASASRAGVSFRPLPDLGPTSSAVPLASHETDESQFKCPSANQFAIDLIPSTSQIKTSGGHRLLLTFATFDTLNCSRVLFNPNRDNAEQAM</sequence>
<evidence type="ECO:0000256" key="1">
    <source>
        <dbReference type="SAM" id="MobiDB-lite"/>
    </source>
</evidence>
<dbReference type="EMBL" id="CAAALY010248489">
    <property type="protein sequence ID" value="VEL34829.1"/>
    <property type="molecule type" value="Genomic_DNA"/>
</dbReference>
<accession>A0A448XEP9</accession>
<keyword evidence="3" id="KW-1185">Reference proteome</keyword>
<protein>
    <submittedName>
        <fullName evidence="2">Uncharacterized protein</fullName>
    </submittedName>
</protein>
<evidence type="ECO:0000313" key="3">
    <source>
        <dbReference type="Proteomes" id="UP000784294"/>
    </source>
</evidence>
<gene>
    <name evidence="2" type="ORF">PXEA_LOCUS28269</name>
</gene>
<name>A0A448XEP9_9PLAT</name>
<organism evidence="2 3">
    <name type="scientific">Protopolystoma xenopodis</name>
    <dbReference type="NCBI Taxonomy" id="117903"/>
    <lineage>
        <taxon>Eukaryota</taxon>
        <taxon>Metazoa</taxon>
        <taxon>Spiralia</taxon>
        <taxon>Lophotrochozoa</taxon>
        <taxon>Platyhelminthes</taxon>
        <taxon>Monogenea</taxon>
        <taxon>Polyopisthocotylea</taxon>
        <taxon>Polystomatidea</taxon>
        <taxon>Polystomatidae</taxon>
        <taxon>Protopolystoma</taxon>
    </lineage>
</organism>